<organism evidence="4">
    <name type="scientific">Tanacetum cinerariifolium</name>
    <name type="common">Dalmatian daisy</name>
    <name type="synonym">Chrysanthemum cinerariifolium</name>
    <dbReference type="NCBI Taxonomy" id="118510"/>
    <lineage>
        <taxon>Eukaryota</taxon>
        <taxon>Viridiplantae</taxon>
        <taxon>Streptophyta</taxon>
        <taxon>Embryophyta</taxon>
        <taxon>Tracheophyta</taxon>
        <taxon>Spermatophyta</taxon>
        <taxon>Magnoliopsida</taxon>
        <taxon>eudicotyledons</taxon>
        <taxon>Gunneridae</taxon>
        <taxon>Pentapetalae</taxon>
        <taxon>asterids</taxon>
        <taxon>campanulids</taxon>
        <taxon>Asterales</taxon>
        <taxon>Asteraceae</taxon>
        <taxon>Asteroideae</taxon>
        <taxon>Anthemideae</taxon>
        <taxon>Anthemidinae</taxon>
        <taxon>Tanacetum</taxon>
    </lineage>
</organism>
<evidence type="ECO:0000259" key="2">
    <source>
        <dbReference type="Pfam" id="PF07727"/>
    </source>
</evidence>
<dbReference type="Pfam" id="PF25597">
    <property type="entry name" value="SH3_retrovirus"/>
    <property type="match status" value="1"/>
</dbReference>
<dbReference type="CDD" id="cd09272">
    <property type="entry name" value="RNase_HI_RT_Ty1"/>
    <property type="match status" value="1"/>
</dbReference>
<proteinExistence type="predicted"/>
<dbReference type="AlphaFoldDB" id="A0A6L2KN79"/>
<dbReference type="PANTHER" id="PTHR11439">
    <property type="entry name" value="GAG-POL-RELATED RETROTRANSPOSON"/>
    <property type="match status" value="1"/>
</dbReference>
<gene>
    <name evidence="4" type="ORF">Tci_022030</name>
</gene>
<dbReference type="Pfam" id="PF14580">
    <property type="entry name" value="LRR_9"/>
    <property type="match status" value="1"/>
</dbReference>
<reference evidence="4" key="1">
    <citation type="journal article" date="2019" name="Sci. Rep.">
        <title>Draft genome of Tanacetum cinerariifolium, the natural source of mosquito coil.</title>
        <authorList>
            <person name="Yamashiro T."/>
            <person name="Shiraishi A."/>
            <person name="Satake H."/>
            <person name="Nakayama K."/>
        </authorList>
    </citation>
    <scope>NUCLEOTIDE SEQUENCE</scope>
</reference>
<accession>A0A6L2KN79</accession>
<dbReference type="InterPro" id="IPR032675">
    <property type="entry name" value="LRR_dom_sf"/>
</dbReference>
<evidence type="ECO:0000259" key="3">
    <source>
        <dbReference type="Pfam" id="PF25597"/>
    </source>
</evidence>
<feature type="domain" description="Reverse transcriptase Ty1/copia-type" evidence="2">
    <location>
        <begin position="479"/>
        <end position="605"/>
    </location>
</feature>
<name>A0A6L2KN79_TANCI</name>
<protein>
    <submittedName>
        <fullName evidence="4">Retrovirus-related Pol polyprotein from transposon TNT 1-94</fullName>
    </submittedName>
</protein>
<feature type="domain" description="Retroviral polymerase SH3-like" evidence="3">
    <location>
        <begin position="289"/>
        <end position="337"/>
    </location>
</feature>
<dbReference type="Pfam" id="PF07727">
    <property type="entry name" value="RVT_2"/>
    <property type="match status" value="1"/>
</dbReference>
<comment type="caution">
    <text evidence="4">The sequence shown here is derived from an EMBL/GenBank/DDBJ whole genome shotgun (WGS) entry which is preliminary data.</text>
</comment>
<evidence type="ECO:0000313" key="4">
    <source>
        <dbReference type="EMBL" id="GEU50052.1"/>
    </source>
</evidence>
<sequence length="824" mass="93569">MVRLNADLIWKSPHFFNALRERELDLRGNKIPVIENLGATEATESPSETALEMTSDYEYECSIQEPLPPLPKLIGAEPNDSSKDEVSLADLTLTPFVYEDIKKIPDKRSAIKLLKKAKPVTASVPSLSPDKNVDLSTEKLLLTLMEEVKGLLYETQLFYMWIHLCTTNEHPEQAVVKLKAQSSQGSSVRKAPMIPKPFIDCKLCGFNDHHSNEYEYYPGCNIYGIIAQETSKCTKKPSSNKKPRIANKRSTEPTEKDQGTIFNQNNEVVLIVPRRRDVYVIDISSYNEENHLRKFDEKADDGFFLGYSLVAKAFRVFNIRRQEIEETFHVTFIEDDETVSKFSTEDTITPSESHILQDLNSPDEHPENTRADDHPVINELDDSESVEDLGLAEEQIFTITKPNSNTESSPIFIQPTAKVSINPPVPHDISSRENHIELVNILREPQDGVTTRSKIRDSDATSAHECLDVNFLSEIETKRLIKKNKMDEHGVVIKNKARLVAQGYNQQEGIDYKETFAPVARLKAIRIFLAYAAYMGFRVYQMDVKSAFLNGKILKEVYVQQPPRFESSKFPNHVCKLDKALYGLKQAPRAWYKTLSAFIIQHKYVRGFDLKAYSDSEYARCNLDRKSTSGGSQILGENLVCWSAKKQSFMAMSSAEAEYVAAGCCAQVLRIKSQLVDYDVLYDKVPVFCNNTHAISISNNLVLHSRTKHIDIRYQFIRDHILKGDIELHFVPTNLQIANIFTKPLAEPSFTRLIAELEQQPKKLTPASNVNFECEDGIINSNDGIALLECKNSLFHPMLQFLSNSYVSATLTKQPSAYYSKYLR</sequence>
<dbReference type="Gene3D" id="3.80.10.10">
    <property type="entry name" value="Ribonuclease Inhibitor"/>
    <property type="match status" value="1"/>
</dbReference>
<dbReference type="InterPro" id="IPR013103">
    <property type="entry name" value="RVT_2"/>
</dbReference>
<dbReference type="PANTHER" id="PTHR11439:SF495">
    <property type="entry name" value="REVERSE TRANSCRIPTASE, RNA-DEPENDENT DNA POLYMERASE-RELATED"/>
    <property type="match status" value="1"/>
</dbReference>
<evidence type="ECO:0000256" key="1">
    <source>
        <dbReference type="SAM" id="MobiDB-lite"/>
    </source>
</evidence>
<dbReference type="EMBL" id="BKCJ010002657">
    <property type="protein sequence ID" value="GEU50052.1"/>
    <property type="molecule type" value="Genomic_DNA"/>
</dbReference>
<feature type="region of interest" description="Disordered" evidence="1">
    <location>
        <begin position="234"/>
        <end position="258"/>
    </location>
</feature>
<dbReference type="InterPro" id="IPR057670">
    <property type="entry name" value="SH3_retrovirus"/>
</dbReference>
<feature type="compositionally biased region" description="Basic residues" evidence="1">
    <location>
        <begin position="234"/>
        <end position="247"/>
    </location>
</feature>
<feature type="compositionally biased region" description="Basic and acidic residues" evidence="1">
    <location>
        <begin position="249"/>
        <end position="258"/>
    </location>
</feature>